<dbReference type="InterPro" id="IPR050377">
    <property type="entry name" value="Radical_SAM_PqqE_MftC-like"/>
</dbReference>
<keyword evidence="6" id="KW-0411">Iron-sulfur</keyword>
<dbReference type="PROSITE" id="PS51918">
    <property type="entry name" value="RADICAL_SAM"/>
    <property type="match status" value="1"/>
</dbReference>
<dbReference type="Pfam" id="PF04055">
    <property type="entry name" value="Radical_SAM"/>
    <property type="match status" value="1"/>
</dbReference>
<dbReference type="SFLD" id="SFLDG01067">
    <property type="entry name" value="SPASM/twitch_domain_containing"/>
    <property type="match status" value="1"/>
</dbReference>
<dbReference type="InterPro" id="IPR058240">
    <property type="entry name" value="rSAM_sf"/>
</dbReference>
<feature type="domain" description="Radical SAM core" evidence="7">
    <location>
        <begin position="53"/>
        <end position="273"/>
    </location>
</feature>
<evidence type="ECO:0000313" key="8">
    <source>
        <dbReference type="EMBL" id="AKG38563.1"/>
    </source>
</evidence>
<dbReference type="NCBIfam" id="TIGR04085">
    <property type="entry name" value="rSAM_more_4Fe4S"/>
    <property type="match status" value="1"/>
</dbReference>
<dbReference type="SFLD" id="SFLDS00029">
    <property type="entry name" value="Radical_SAM"/>
    <property type="match status" value="1"/>
</dbReference>
<protein>
    <recommendedName>
        <fullName evidence="7">Radical SAM core domain-containing protein</fullName>
    </recommendedName>
</protein>
<keyword evidence="4" id="KW-0479">Metal-binding</keyword>
<dbReference type="KEGG" id="thf:MA03_03675"/>
<dbReference type="Gene3D" id="3.20.20.70">
    <property type="entry name" value="Aldolase class I"/>
    <property type="match status" value="1"/>
</dbReference>
<dbReference type="Proteomes" id="UP000067434">
    <property type="component" value="Chromosome"/>
</dbReference>
<dbReference type="PANTHER" id="PTHR11228">
    <property type="entry name" value="RADICAL SAM DOMAIN PROTEIN"/>
    <property type="match status" value="1"/>
</dbReference>
<dbReference type="GO" id="GO:0046872">
    <property type="term" value="F:metal ion binding"/>
    <property type="evidence" value="ECO:0007669"/>
    <property type="project" value="UniProtKB-KW"/>
</dbReference>
<dbReference type="InterPro" id="IPR023885">
    <property type="entry name" value="4Fe4S-binding_SPASM_dom"/>
</dbReference>
<dbReference type="SMART" id="SM00729">
    <property type="entry name" value="Elp3"/>
    <property type="match status" value="1"/>
</dbReference>
<dbReference type="InterPro" id="IPR007197">
    <property type="entry name" value="rSAM"/>
</dbReference>
<keyword evidence="9" id="KW-1185">Reference proteome</keyword>
<dbReference type="GO" id="GO:0003824">
    <property type="term" value="F:catalytic activity"/>
    <property type="evidence" value="ECO:0007669"/>
    <property type="project" value="InterPro"/>
</dbReference>
<sequence>MLPWYVPPTLLAKQLLSAATVAKATGWRLNARWIRDAKPLVETANGATGIGCFGYPPHPVYEVTTMCNLRCAHCHAAAGRRSPGELDTPQAMKVIESLTTVREFRTLVFTGGEPLLRKDIWELTHYARQLGFGVVYATNATLIDEETAARMAKLDVLGAAVSLDSTRPEIHDKIRGVPGAWRKAVKGIINLKKQGLYVQINITANKLNLDEIPQLLKLSDKLGAHVVFLYTFVSSGRGTENKWLSLTPRQFYTLALTAAKTQEEVQSLIIPVAMPWYYALLADKAKLNPQIAKKWVSGCIAARGMFYIKPNGDVWPCAFLPLKAGNLLEKPAAAIWHGQLFNQIKNRENLEEPCRSCPYRDICGGCRARAYISTGRLTAPDPLCPLVSNRSVQEQTRAK</sequence>
<dbReference type="InterPro" id="IPR017200">
    <property type="entry name" value="PqqE-like"/>
</dbReference>
<comment type="cofactor">
    <cofactor evidence="1">
        <name>[4Fe-4S] cluster</name>
        <dbReference type="ChEBI" id="CHEBI:49883"/>
    </cofactor>
</comment>
<dbReference type="InterPro" id="IPR013785">
    <property type="entry name" value="Aldolase_TIM"/>
</dbReference>
<proteinExistence type="predicted"/>
<dbReference type="SUPFAM" id="SSF102114">
    <property type="entry name" value="Radical SAM enzymes"/>
    <property type="match status" value="1"/>
</dbReference>
<dbReference type="SFLD" id="SFLDG01386">
    <property type="entry name" value="main_SPASM_domain-containing"/>
    <property type="match status" value="1"/>
</dbReference>
<gene>
    <name evidence="8" type="ORF">MA03_03675</name>
</gene>
<evidence type="ECO:0000256" key="1">
    <source>
        <dbReference type="ARBA" id="ARBA00001966"/>
    </source>
</evidence>
<organism evidence="8 9">
    <name type="scientific">Infirmifilum uzonense</name>
    <dbReference type="NCBI Taxonomy" id="1550241"/>
    <lineage>
        <taxon>Archaea</taxon>
        <taxon>Thermoproteota</taxon>
        <taxon>Thermoprotei</taxon>
        <taxon>Thermofilales</taxon>
        <taxon>Thermofilaceae</taxon>
        <taxon>Infirmifilum</taxon>
    </lineage>
</organism>
<dbReference type="Pfam" id="PF13186">
    <property type="entry name" value="SPASM"/>
    <property type="match status" value="1"/>
</dbReference>
<dbReference type="InterPro" id="IPR006638">
    <property type="entry name" value="Elp3/MiaA/NifB-like_rSAM"/>
</dbReference>
<evidence type="ECO:0000256" key="2">
    <source>
        <dbReference type="ARBA" id="ARBA00022485"/>
    </source>
</evidence>
<keyword evidence="2" id="KW-0004">4Fe-4S</keyword>
<dbReference type="PIRSF" id="PIRSF037420">
    <property type="entry name" value="PQQ_syn_pqqE"/>
    <property type="match status" value="1"/>
</dbReference>
<keyword evidence="5" id="KW-0408">Iron</keyword>
<dbReference type="PATRIC" id="fig|1550241.5.peg.782"/>
<accession>A0A0F7FID8</accession>
<evidence type="ECO:0000256" key="4">
    <source>
        <dbReference type="ARBA" id="ARBA00022723"/>
    </source>
</evidence>
<dbReference type="GO" id="GO:0051539">
    <property type="term" value="F:4 iron, 4 sulfur cluster binding"/>
    <property type="evidence" value="ECO:0007669"/>
    <property type="project" value="UniProtKB-KW"/>
</dbReference>
<keyword evidence="3" id="KW-0949">S-adenosyl-L-methionine</keyword>
<dbReference type="EMBL" id="CP009961">
    <property type="protein sequence ID" value="AKG38563.1"/>
    <property type="molecule type" value="Genomic_DNA"/>
</dbReference>
<dbReference type="CDD" id="cd21123">
    <property type="entry name" value="SPASM_MftC-like"/>
    <property type="match status" value="1"/>
</dbReference>
<dbReference type="STRING" id="1550241.MA03_03675"/>
<evidence type="ECO:0000256" key="5">
    <source>
        <dbReference type="ARBA" id="ARBA00023004"/>
    </source>
</evidence>
<reference evidence="8 9" key="1">
    <citation type="journal article" date="2015" name="Stand. Genomic Sci.">
        <title>Complete genome sequence of and proposal of Thermofilum uzonense sp. nov. a novel hyperthermophilic crenarchaeon and emended description of the genus Thermofilum.</title>
        <authorList>
            <person name="Toshchakov S.V."/>
            <person name="Korzhenkov A.A."/>
            <person name="Samarov N.I."/>
            <person name="Mazunin I.O."/>
            <person name="Mozhey O.I."/>
            <person name="Shmyr I.S."/>
            <person name="Derbikova K.S."/>
            <person name="Taranov E.A."/>
            <person name="Dominova I.N."/>
            <person name="Bonch-Osmolovskaya E.A."/>
            <person name="Patrushev M.V."/>
            <person name="Podosokorskaya O.A."/>
            <person name="Kublanov I.V."/>
        </authorList>
    </citation>
    <scope>NUCLEOTIDE SEQUENCE [LARGE SCALE GENOMIC DNA]</scope>
    <source>
        <strain evidence="8 9">1807-2</strain>
    </source>
</reference>
<dbReference type="PANTHER" id="PTHR11228:SF34">
    <property type="entry name" value="TUNGSTEN-CONTAINING ALDEHYDE FERREDOXIN OXIDOREDUCTASE COFACTOR MODIFYING PROTEIN"/>
    <property type="match status" value="1"/>
</dbReference>
<evidence type="ECO:0000256" key="6">
    <source>
        <dbReference type="ARBA" id="ARBA00023014"/>
    </source>
</evidence>
<dbReference type="AlphaFoldDB" id="A0A0F7FID8"/>
<dbReference type="HOGENOM" id="CLU_009273_4_0_2"/>
<dbReference type="CDD" id="cd01335">
    <property type="entry name" value="Radical_SAM"/>
    <property type="match status" value="1"/>
</dbReference>
<name>A0A0F7FID8_9CREN</name>
<evidence type="ECO:0000256" key="3">
    <source>
        <dbReference type="ARBA" id="ARBA00022691"/>
    </source>
</evidence>
<evidence type="ECO:0000313" key="9">
    <source>
        <dbReference type="Proteomes" id="UP000067434"/>
    </source>
</evidence>
<evidence type="ECO:0000259" key="7">
    <source>
        <dbReference type="PROSITE" id="PS51918"/>
    </source>
</evidence>